<protein>
    <submittedName>
        <fullName evidence="1">Uncharacterized protein</fullName>
    </submittedName>
</protein>
<dbReference type="Proteomes" id="UP000064967">
    <property type="component" value="Chromosome"/>
</dbReference>
<dbReference type="STRING" id="1391654.AKJ09_09948"/>
<evidence type="ECO:0000313" key="2">
    <source>
        <dbReference type="Proteomes" id="UP000064967"/>
    </source>
</evidence>
<proteinExistence type="predicted"/>
<organism evidence="1 2">
    <name type="scientific">Labilithrix luteola</name>
    <dbReference type="NCBI Taxonomy" id="1391654"/>
    <lineage>
        <taxon>Bacteria</taxon>
        <taxon>Pseudomonadati</taxon>
        <taxon>Myxococcota</taxon>
        <taxon>Polyangia</taxon>
        <taxon>Polyangiales</taxon>
        <taxon>Labilitrichaceae</taxon>
        <taxon>Labilithrix</taxon>
    </lineage>
</organism>
<reference evidence="1 2" key="1">
    <citation type="submission" date="2015-08" db="EMBL/GenBank/DDBJ databases">
        <authorList>
            <person name="Babu N.S."/>
            <person name="Beckwith C.J."/>
            <person name="Beseler K.G."/>
            <person name="Brison A."/>
            <person name="Carone J.V."/>
            <person name="Caskin T.P."/>
            <person name="Diamond M."/>
            <person name="Durham M.E."/>
            <person name="Foxe J.M."/>
            <person name="Go M."/>
            <person name="Henderson B.A."/>
            <person name="Jones I.B."/>
            <person name="McGettigan J.A."/>
            <person name="Micheletti S.J."/>
            <person name="Nasrallah M.E."/>
            <person name="Ortiz D."/>
            <person name="Piller C.R."/>
            <person name="Privatt S.R."/>
            <person name="Schneider S.L."/>
            <person name="Sharp S."/>
            <person name="Smith T.C."/>
            <person name="Stanton J.D."/>
            <person name="Ullery H.E."/>
            <person name="Wilson R.J."/>
            <person name="Serrano M.G."/>
            <person name="Buck G."/>
            <person name="Lee V."/>
            <person name="Wang Y."/>
            <person name="Carvalho R."/>
            <person name="Voegtly L."/>
            <person name="Shi R."/>
            <person name="Duckworth R."/>
            <person name="Johnson A."/>
            <person name="Loviza R."/>
            <person name="Walstead R."/>
            <person name="Shah Z."/>
            <person name="Kiflezghi M."/>
            <person name="Wade K."/>
            <person name="Ball S.L."/>
            <person name="Bradley K.W."/>
            <person name="Asai D.J."/>
            <person name="Bowman C.A."/>
            <person name="Russell D.A."/>
            <person name="Pope W.H."/>
            <person name="Jacobs-Sera D."/>
            <person name="Hendrix R.W."/>
            <person name="Hatfull G.F."/>
        </authorList>
    </citation>
    <scope>NUCLEOTIDE SEQUENCE [LARGE SCALE GENOMIC DNA]</scope>
    <source>
        <strain evidence="1 2">DSM 27648</strain>
    </source>
</reference>
<dbReference type="EMBL" id="CP012333">
    <property type="protein sequence ID" value="AKV03285.1"/>
    <property type="molecule type" value="Genomic_DNA"/>
</dbReference>
<dbReference type="KEGG" id="llu:AKJ09_09948"/>
<name>A0A0K1QCZ2_9BACT</name>
<gene>
    <name evidence="1" type="ORF">AKJ09_09948</name>
</gene>
<keyword evidence="2" id="KW-1185">Reference proteome</keyword>
<accession>A0A0K1QCZ2</accession>
<dbReference type="AlphaFoldDB" id="A0A0K1QCZ2"/>
<evidence type="ECO:0000313" key="1">
    <source>
        <dbReference type="EMBL" id="AKV03285.1"/>
    </source>
</evidence>
<sequence length="347" mass="37818">MVLDWAPSTTGDHITLDAVADVDENGKVYLAFGRGTGANYYRIVAEADGPVRFALYEQGRCVASRPRLNGGHFIFRTYDDAYGGSYAGGAIQGTVGELRPAVLRPPGYSKDGDPVSTDYALGPNAFVESRAADGIYTFPGASFVSWVVQPPEDEGLVYAEYQFRGDDLFWSADSSAWEYVKVWTAGAGVQTLIGYGTDRTRLAGGFGTDGIDMVWEEGSGRTDFTKKIFPVVETWTAKYTTNPEVVRATRRRVRSEYPQIPGNMHNVVGCGYAVHSVRTTSPGLGWRLIRLSDGMAWEGIEAPGDRYVYDRPLAVTCDEIFLSGFVNGRPNIARVRIDSLGPGTPAD</sequence>